<accession>A0A1G1UYB9</accession>
<dbReference type="InterPro" id="IPR010982">
    <property type="entry name" value="Lambda_DNA-bd_dom_sf"/>
</dbReference>
<evidence type="ECO:0000259" key="1">
    <source>
        <dbReference type="PROSITE" id="PS50943"/>
    </source>
</evidence>
<name>A0A1G1UYB9_9BACT</name>
<proteinExistence type="predicted"/>
<dbReference type="PROSITE" id="PS50943">
    <property type="entry name" value="HTH_CROC1"/>
    <property type="match status" value="1"/>
</dbReference>
<dbReference type="AlphaFoldDB" id="A0A1G1UYB9"/>
<evidence type="ECO:0000313" key="3">
    <source>
        <dbReference type="Proteomes" id="UP000177967"/>
    </source>
</evidence>
<comment type="caution">
    <text evidence="2">The sequence shown here is derived from an EMBL/GenBank/DDBJ whole genome shotgun (WGS) entry which is preliminary data.</text>
</comment>
<dbReference type="InterPro" id="IPR001387">
    <property type="entry name" value="Cro/C1-type_HTH"/>
</dbReference>
<organism evidence="2 3">
    <name type="scientific">Candidatus Blackburnbacteria bacterium RIFCSPHIGHO2_01_FULL_43_15b</name>
    <dbReference type="NCBI Taxonomy" id="1797513"/>
    <lineage>
        <taxon>Bacteria</taxon>
        <taxon>Candidatus Blackburniibacteriota</taxon>
    </lineage>
</organism>
<dbReference type="Gene3D" id="1.10.260.40">
    <property type="entry name" value="lambda repressor-like DNA-binding domains"/>
    <property type="match status" value="1"/>
</dbReference>
<reference evidence="2 3" key="1">
    <citation type="journal article" date="2016" name="Nat. Commun.">
        <title>Thousands of microbial genomes shed light on interconnected biogeochemical processes in an aquifer system.</title>
        <authorList>
            <person name="Anantharaman K."/>
            <person name="Brown C.T."/>
            <person name="Hug L.A."/>
            <person name="Sharon I."/>
            <person name="Castelle C.J."/>
            <person name="Probst A.J."/>
            <person name="Thomas B.C."/>
            <person name="Singh A."/>
            <person name="Wilkins M.J."/>
            <person name="Karaoz U."/>
            <person name="Brodie E.L."/>
            <person name="Williams K.H."/>
            <person name="Hubbard S.S."/>
            <person name="Banfield J.F."/>
        </authorList>
    </citation>
    <scope>NUCLEOTIDE SEQUENCE [LARGE SCALE GENOMIC DNA]</scope>
</reference>
<dbReference type="SUPFAM" id="SSF47413">
    <property type="entry name" value="lambda repressor-like DNA-binding domains"/>
    <property type="match status" value="1"/>
</dbReference>
<sequence length="99" mass="11257">MKRKKDDLDRTIEKILKEDPAFQYELDQAGAAWDIALQIYDLRKKAGLTQTQLAKLVGTTQSNIARIEAADYTGYTHKTLEKVARALNAKLEVRLVPLR</sequence>
<protein>
    <recommendedName>
        <fullName evidence="1">HTH cro/C1-type domain-containing protein</fullName>
    </recommendedName>
</protein>
<dbReference type="Pfam" id="PF01381">
    <property type="entry name" value="HTH_3"/>
    <property type="match status" value="1"/>
</dbReference>
<dbReference type="CDD" id="cd00093">
    <property type="entry name" value="HTH_XRE"/>
    <property type="match status" value="1"/>
</dbReference>
<dbReference type="EMBL" id="MHBW01000031">
    <property type="protein sequence ID" value="OGY08139.1"/>
    <property type="molecule type" value="Genomic_DNA"/>
</dbReference>
<dbReference type="Proteomes" id="UP000177967">
    <property type="component" value="Unassembled WGS sequence"/>
</dbReference>
<feature type="domain" description="HTH cro/C1-type" evidence="1">
    <location>
        <begin position="39"/>
        <end position="98"/>
    </location>
</feature>
<dbReference type="GO" id="GO:0003677">
    <property type="term" value="F:DNA binding"/>
    <property type="evidence" value="ECO:0007669"/>
    <property type="project" value="InterPro"/>
</dbReference>
<evidence type="ECO:0000313" key="2">
    <source>
        <dbReference type="EMBL" id="OGY08139.1"/>
    </source>
</evidence>
<dbReference type="STRING" id="1797513.A2782_03845"/>
<dbReference type="SMART" id="SM00530">
    <property type="entry name" value="HTH_XRE"/>
    <property type="match status" value="1"/>
</dbReference>
<gene>
    <name evidence="2" type="ORF">A2782_03845</name>
</gene>